<dbReference type="EC" id="2.1.1.192" evidence="14"/>
<dbReference type="Gene3D" id="1.10.150.530">
    <property type="match status" value="1"/>
</dbReference>
<keyword evidence="10 14" id="KW-0479">Metal-binding</keyword>
<evidence type="ECO:0000256" key="11">
    <source>
        <dbReference type="ARBA" id="ARBA00023004"/>
    </source>
</evidence>
<dbReference type="PIRSF" id="PIRSF006004">
    <property type="entry name" value="CHP00048"/>
    <property type="match status" value="1"/>
</dbReference>
<keyword evidence="3 14" id="KW-0004">4Fe-4S</keyword>
<evidence type="ECO:0000256" key="14">
    <source>
        <dbReference type="HAMAP-Rule" id="MF_01849"/>
    </source>
</evidence>
<feature type="binding site" evidence="14">
    <location>
        <position position="294"/>
    </location>
    <ligand>
        <name>S-adenosyl-L-methionine</name>
        <dbReference type="ChEBI" id="CHEBI:59789"/>
    </ligand>
</feature>
<dbReference type="SFLD" id="SFLDF00275">
    <property type="entry name" value="adenosine_C2_methyltransferase"/>
    <property type="match status" value="1"/>
</dbReference>
<dbReference type="HAMAP" id="MF_01849">
    <property type="entry name" value="RNA_methyltr_RlmN"/>
    <property type="match status" value="1"/>
</dbReference>
<dbReference type="InterPro" id="IPR007197">
    <property type="entry name" value="rSAM"/>
</dbReference>
<evidence type="ECO:0000256" key="2">
    <source>
        <dbReference type="ARBA" id="ARBA00007544"/>
    </source>
</evidence>
<comment type="similarity">
    <text evidence="2 14">Belongs to the radical SAM superfamily. RlmN family.</text>
</comment>
<evidence type="ECO:0000256" key="13">
    <source>
        <dbReference type="ARBA" id="ARBA00023157"/>
    </source>
</evidence>
<keyword evidence="8 14" id="KW-0949">S-adenosyl-L-methionine</keyword>
<dbReference type="InterPro" id="IPR040072">
    <property type="entry name" value="Methyltransferase_A"/>
</dbReference>
<dbReference type="PANTHER" id="PTHR30544:SF5">
    <property type="entry name" value="RADICAL SAM CORE DOMAIN-CONTAINING PROTEIN"/>
    <property type="match status" value="1"/>
</dbReference>
<keyword evidence="9 14" id="KW-0819">tRNA processing</keyword>
<feature type="binding site" evidence="14">
    <location>
        <position position="120"/>
    </location>
    <ligand>
        <name>[4Fe-4S] cluster</name>
        <dbReference type="ChEBI" id="CHEBI:49883"/>
        <note>4Fe-4S-S-AdoMet</note>
    </ligand>
</feature>
<dbReference type="NCBIfam" id="TIGR00048">
    <property type="entry name" value="rRNA_mod_RlmN"/>
    <property type="match status" value="1"/>
</dbReference>
<evidence type="ECO:0000256" key="4">
    <source>
        <dbReference type="ARBA" id="ARBA00022490"/>
    </source>
</evidence>
<evidence type="ECO:0000256" key="12">
    <source>
        <dbReference type="ARBA" id="ARBA00023014"/>
    </source>
</evidence>
<dbReference type="CDD" id="cd01335">
    <property type="entry name" value="Radical_SAM"/>
    <property type="match status" value="1"/>
</dbReference>
<proteinExistence type="inferred from homology"/>
<protein>
    <recommendedName>
        <fullName evidence="14">Probable dual-specificity RNA methyltransferase RlmN</fullName>
        <ecNumber evidence="14">2.1.1.192</ecNumber>
    </recommendedName>
    <alternativeName>
        <fullName evidence="14">23S rRNA (adenine(2503)-C(2))-methyltransferase</fullName>
    </alternativeName>
    <alternativeName>
        <fullName evidence="14">23S rRNA m2A2503 methyltransferase</fullName>
    </alternativeName>
    <alternativeName>
        <fullName evidence="14">Ribosomal RNA large subunit methyltransferase N</fullName>
    </alternativeName>
    <alternativeName>
        <fullName evidence="14">tRNA (adenine(37)-C(2))-methyltransferase</fullName>
    </alternativeName>
    <alternativeName>
        <fullName evidence="14">tRNA m2A37 methyltransferase</fullName>
    </alternativeName>
</protein>
<feature type="binding site" evidence="14">
    <location>
        <begin position="218"/>
        <end position="220"/>
    </location>
    <ligand>
        <name>S-adenosyl-L-methionine</name>
        <dbReference type="ChEBI" id="CHEBI:59789"/>
    </ligand>
</feature>
<keyword evidence="6 14" id="KW-0489">Methyltransferase</keyword>
<feature type="active site" description="S-methylcysteine intermediate" evidence="14">
    <location>
        <position position="337"/>
    </location>
</feature>
<dbReference type="InterPro" id="IPR013785">
    <property type="entry name" value="Aldolase_TIM"/>
</dbReference>
<dbReference type="InterPro" id="IPR027492">
    <property type="entry name" value="RNA_MTrfase_RlmN"/>
</dbReference>
<dbReference type="SUPFAM" id="SSF102114">
    <property type="entry name" value="Radical SAM enzymes"/>
    <property type="match status" value="1"/>
</dbReference>
<evidence type="ECO:0000256" key="5">
    <source>
        <dbReference type="ARBA" id="ARBA00022552"/>
    </source>
</evidence>
<dbReference type="InterPro" id="IPR048641">
    <property type="entry name" value="RlmN_N"/>
</dbReference>
<comment type="catalytic activity">
    <reaction evidence="14">
        <text>adenosine(2503) in 23S rRNA + 2 reduced [2Fe-2S]-[ferredoxin] + 2 S-adenosyl-L-methionine = 2-methyladenosine(2503) in 23S rRNA + 5'-deoxyadenosine + L-methionine + 2 oxidized [2Fe-2S]-[ferredoxin] + S-adenosyl-L-homocysteine</text>
        <dbReference type="Rhea" id="RHEA:42916"/>
        <dbReference type="Rhea" id="RHEA-COMP:10000"/>
        <dbReference type="Rhea" id="RHEA-COMP:10001"/>
        <dbReference type="Rhea" id="RHEA-COMP:10152"/>
        <dbReference type="Rhea" id="RHEA-COMP:10282"/>
        <dbReference type="ChEBI" id="CHEBI:17319"/>
        <dbReference type="ChEBI" id="CHEBI:33737"/>
        <dbReference type="ChEBI" id="CHEBI:33738"/>
        <dbReference type="ChEBI" id="CHEBI:57844"/>
        <dbReference type="ChEBI" id="CHEBI:57856"/>
        <dbReference type="ChEBI" id="CHEBI:59789"/>
        <dbReference type="ChEBI" id="CHEBI:74411"/>
        <dbReference type="ChEBI" id="CHEBI:74497"/>
        <dbReference type="EC" id="2.1.1.192"/>
    </reaction>
</comment>
<comment type="function">
    <text evidence="14">Specifically methylates position 2 of adenine 2503 in 23S rRNA and position 2 of adenine 37 in tRNAs.</text>
</comment>
<comment type="cofactor">
    <cofactor evidence="14">
        <name>[4Fe-4S] cluster</name>
        <dbReference type="ChEBI" id="CHEBI:49883"/>
    </cofactor>
    <text evidence="14">Binds 1 [4Fe-4S] cluster. The cluster is coordinated with 3 cysteines and an exchangeable S-adenosyl-L-methionine.</text>
</comment>
<name>A0ABT4VEV8_9HELI</name>
<evidence type="ECO:0000256" key="3">
    <source>
        <dbReference type="ARBA" id="ARBA00022485"/>
    </source>
</evidence>
<evidence type="ECO:0000313" key="17">
    <source>
        <dbReference type="Proteomes" id="UP001210261"/>
    </source>
</evidence>
<comment type="caution">
    <text evidence="14">Lacks conserved residue(s) required for the propagation of feature annotation.</text>
</comment>
<feature type="binding site" evidence="14">
    <location>
        <position position="113"/>
    </location>
    <ligand>
        <name>[4Fe-4S] cluster</name>
        <dbReference type="ChEBI" id="CHEBI:49883"/>
        <note>4Fe-4S-S-AdoMet</note>
    </ligand>
</feature>
<comment type="subcellular location">
    <subcellularLocation>
        <location evidence="1 14">Cytoplasm</location>
    </subcellularLocation>
</comment>
<dbReference type="GO" id="GO:0008168">
    <property type="term" value="F:methyltransferase activity"/>
    <property type="evidence" value="ECO:0007669"/>
    <property type="project" value="UniProtKB-KW"/>
</dbReference>
<accession>A0ABT4VEV8</accession>
<dbReference type="Pfam" id="PF21016">
    <property type="entry name" value="RlmN_N"/>
    <property type="match status" value="1"/>
</dbReference>
<evidence type="ECO:0000256" key="9">
    <source>
        <dbReference type="ARBA" id="ARBA00022694"/>
    </source>
</evidence>
<keyword evidence="5 14" id="KW-0698">rRNA processing</keyword>
<dbReference type="PANTHER" id="PTHR30544">
    <property type="entry name" value="23S RRNA METHYLTRANSFERASE"/>
    <property type="match status" value="1"/>
</dbReference>
<sequence>MPNEKKNIFSLTLQELEESLSKFHKFRAKQIYNWLYTKYEDNFDNMLNLPKELREYLKENFTTKLVDMVKFEESKDGSVKYLFRTKDNYTYESVFLKMKEDKYTLCLSSQIGCKVGCSFCLTAKGGFIRNLDSGEMVYQVFFIKKIQNIPSNKAVNIVYMGMGEPLDNLENTKKCIEILKDNNGLDISVRRQTISTSGLAPKIKKLGELNLGVQLAISLHAVDDELRTELMPINKAYNIESIINEIANFPIDNRKRVMFEYLMIDGLNDGLDSAKKLVALLNKIKAKVNLIYFNPHEGSKYKRPSKEKVESFREYLLKKGLLCTIRESKGLDISAACGQLREREKTL</sequence>
<dbReference type="SFLD" id="SFLDG01062">
    <property type="entry name" value="methyltransferase_(Class_A)"/>
    <property type="match status" value="1"/>
</dbReference>
<dbReference type="Pfam" id="PF04055">
    <property type="entry name" value="Radical_SAM"/>
    <property type="match status" value="1"/>
</dbReference>
<dbReference type="InterPro" id="IPR004383">
    <property type="entry name" value="rRNA_lsu_MTrfase_RlmN/Cfr"/>
</dbReference>
<feature type="active site" description="Proton acceptor" evidence="14">
    <location>
        <position position="92"/>
    </location>
</feature>
<keyword evidence="13 14" id="KW-1015">Disulfide bond</keyword>
<keyword evidence="4 14" id="KW-0963">Cytoplasm</keyword>
<evidence type="ECO:0000256" key="1">
    <source>
        <dbReference type="ARBA" id="ARBA00004496"/>
    </source>
</evidence>
<dbReference type="GO" id="GO:0032259">
    <property type="term" value="P:methylation"/>
    <property type="evidence" value="ECO:0007669"/>
    <property type="project" value="UniProtKB-KW"/>
</dbReference>
<comment type="caution">
    <text evidence="16">The sequence shown here is derived from an EMBL/GenBank/DDBJ whole genome shotgun (WGS) entry which is preliminary data.</text>
</comment>
<feature type="binding site" evidence="14">
    <location>
        <begin position="163"/>
        <end position="164"/>
    </location>
    <ligand>
        <name>S-adenosyl-L-methionine</name>
        <dbReference type="ChEBI" id="CHEBI:59789"/>
    </ligand>
</feature>
<organism evidence="16 17">
    <name type="scientific">Helicobacter ibis</name>
    <dbReference type="NCBI Taxonomy" id="2962633"/>
    <lineage>
        <taxon>Bacteria</taxon>
        <taxon>Pseudomonadati</taxon>
        <taxon>Campylobacterota</taxon>
        <taxon>Epsilonproteobacteria</taxon>
        <taxon>Campylobacterales</taxon>
        <taxon>Helicobacteraceae</taxon>
        <taxon>Helicobacter</taxon>
    </lineage>
</organism>
<dbReference type="EMBL" id="JAQHXR010000003">
    <property type="protein sequence ID" value="MDA3969233.1"/>
    <property type="molecule type" value="Genomic_DNA"/>
</dbReference>
<dbReference type="PROSITE" id="PS51918">
    <property type="entry name" value="RADICAL_SAM"/>
    <property type="match status" value="1"/>
</dbReference>
<evidence type="ECO:0000313" key="16">
    <source>
        <dbReference type="EMBL" id="MDA3969233.1"/>
    </source>
</evidence>
<keyword evidence="12 14" id="KW-0411">Iron-sulfur</keyword>
<reference evidence="16 17" key="1">
    <citation type="submission" date="2023-01" db="EMBL/GenBank/DDBJ databases">
        <title>Description of Helicobacter ibis sp. nov. isolated from faecal droppings of black-faced ibis (Theristicus melanopis).</title>
        <authorList>
            <person name="Lopez-Cantillo M."/>
            <person name="Vidal-Veuthey B."/>
            <person name="Mella A."/>
            <person name="De La Haba R."/>
            <person name="Collado L."/>
        </authorList>
    </citation>
    <scope>NUCLEOTIDE SEQUENCE [LARGE SCALE GENOMIC DNA]</scope>
    <source>
        <strain evidence="16 17">A82</strain>
    </source>
</reference>
<evidence type="ECO:0000256" key="7">
    <source>
        <dbReference type="ARBA" id="ARBA00022679"/>
    </source>
</evidence>
<dbReference type="Gene3D" id="3.20.20.70">
    <property type="entry name" value="Aldolase class I"/>
    <property type="match status" value="1"/>
</dbReference>
<evidence type="ECO:0000256" key="10">
    <source>
        <dbReference type="ARBA" id="ARBA00022723"/>
    </source>
</evidence>
<feature type="binding site" evidence="14">
    <location>
        <position position="117"/>
    </location>
    <ligand>
        <name>[4Fe-4S] cluster</name>
        <dbReference type="ChEBI" id="CHEBI:49883"/>
        <note>4Fe-4S-S-AdoMet</note>
    </ligand>
</feature>
<keyword evidence="11 14" id="KW-0408">Iron</keyword>
<keyword evidence="7 14" id="KW-0808">Transferase</keyword>
<gene>
    <name evidence="14 16" type="primary">rlmN</name>
    <name evidence="16" type="ORF">PF021_06030</name>
</gene>
<dbReference type="RefSeq" id="WP_271021562.1">
    <property type="nucleotide sequence ID" value="NZ_JAQHXR010000003.1"/>
</dbReference>
<keyword evidence="17" id="KW-1185">Reference proteome</keyword>
<dbReference type="SFLD" id="SFLDS00029">
    <property type="entry name" value="Radical_SAM"/>
    <property type="match status" value="1"/>
</dbReference>
<dbReference type="Proteomes" id="UP001210261">
    <property type="component" value="Unassembled WGS sequence"/>
</dbReference>
<evidence type="ECO:0000259" key="15">
    <source>
        <dbReference type="PROSITE" id="PS51918"/>
    </source>
</evidence>
<feature type="binding site" evidence="14">
    <location>
        <position position="195"/>
    </location>
    <ligand>
        <name>S-adenosyl-L-methionine</name>
        <dbReference type="ChEBI" id="CHEBI:59789"/>
    </ligand>
</feature>
<dbReference type="InterPro" id="IPR058240">
    <property type="entry name" value="rSAM_sf"/>
</dbReference>
<evidence type="ECO:0000256" key="8">
    <source>
        <dbReference type="ARBA" id="ARBA00022691"/>
    </source>
</evidence>
<feature type="domain" description="Radical SAM core" evidence="15">
    <location>
        <begin position="99"/>
        <end position="332"/>
    </location>
</feature>
<comment type="miscellaneous">
    <text evidence="14">Reaction proceeds by a ping-pong mechanism involving intermediate methylation of a conserved cysteine residue.</text>
</comment>
<comment type="catalytic activity">
    <reaction evidence="14">
        <text>adenosine(37) in tRNA + 2 reduced [2Fe-2S]-[ferredoxin] + 2 S-adenosyl-L-methionine = 2-methyladenosine(37) in tRNA + 5'-deoxyadenosine + L-methionine + 2 oxidized [2Fe-2S]-[ferredoxin] + S-adenosyl-L-homocysteine</text>
        <dbReference type="Rhea" id="RHEA:43332"/>
        <dbReference type="Rhea" id="RHEA-COMP:10000"/>
        <dbReference type="Rhea" id="RHEA-COMP:10001"/>
        <dbReference type="Rhea" id="RHEA-COMP:10162"/>
        <dbReference type="Rhea" id="RHEA-COMP:10485"/>
        <dbReference type="ChEBI" id="CHEBI:17319"/>
        <dbReference type="ChEBI" id="CHEBI:33737"/>
        <dbReference type="ChEBI" id="CHEBI:33738"/>
        <dbReference type="ChEBI" id="CHEBI:57844"/>
        <dbReference type="ChEBI" id="CHEBI:57856"/>
        <dbReference type="ChEBI" id="CHEBI:59789"/>
        <dbReference type="ChEBI" id="CHEBI:74411"/>
        <dbReference type="ChEBI" id="CHEBI:74497"/>
        <dbReference type="EC" id="2.1.1.192"/>
    </reaction>
</comment>
<evidence type="ECO:0000256" key="6">
    <source>
        <dbReference type="ARBA" id="ARBA00022603"/>
    </source>
</evidence>